<feature type="domain" description="SGNH hydrolase-type esterase" evidence="2">
    <location>
        <begin position="93"/>
        <end position="283"/>
    </location>
</feature>
<proteinExistence type="predicted"/>
<protein>
    <recommendedName>
        <fullName evidence="2">SGNH hydrolase-type esterase domain-containing protein</fullName>
    </recommendedName>
</protein>
<feature type="region of interest" description="Disordered" evidence="1">
    <location>
        <begin position="31"/>
        <end position="66"/>
    </location>
</feature>
<evidence type="ECO:0000313" key="4">
    <source>
        <dbReference type="Proteomes" id="UP000621492"/>
    </source>
</evidence>
<dbReference type="EMBL" id="BMJD01000005">
    <property type="protein sequence ID" value="GGB35401.1"/>
    <property type="molecule type" value="Genomic_DNA"/>
</dbReference>
<dbReference type="GO" id="GO:0004622">
    <property type="term" value="F:phosphatidylcholine lysophospholipase activity"/>
    <property type="evidence" value="ECO:0007669"/>
    <property type="project" value="TreeGrafter"/>
</dbReference>
<reference evidence="3" key="1">
    <citation type="journal article" date="2014" name="Int. J. Syst. Evol. Microbiol.">
        <title>Complete genome sequence of Corynebacterium casei LMG S-19264T (=DSM 44701T), isolated from a smear-ripened cheese.</title>
        <authorList>
            <consortium name="US DOE Joint Genome Institute (JGI-PGF)"/>
            <person name="Walter F."/>
            <person name="Albersmeier A."/>
            <person name="Kalinowski J."/>
            <person name="Ruckert C."/>
        </authorList>
    </citation>
    <scope>NUCLEOTIDE SEQUENCE</scope>
    <source>
        <strain evidence="3">CGMCC 1.15454</strain>
    </source>
</reference>
<dbReference type="AlphaFoldDB" id="A0A9W5X4V2"/>
<keyword evidence="4" id="KW-1185">Reference proteome</keyword>
<organism evidence="3 4">
    <name type="scientific">Lentibacillus populi</name>
    <dbReference type="NCBI Taxonomy" id="1827502"/>
    <lineage>
        <taxon>Bacteria</taxon>
        <taxon>Bacillati</taxon>
        <taxon>Bacillota</taxon>
        <taxon>Bacilli</taxon>
        <taxon>Bacillales</taxon>
        <taxon>Bacillaceae</taxon>
        <taxon>Lentibacillus</taxon>
    </lineage>
</organism>
<gene>
    <name evidence="3" type="ORF">GCM10011409_11070</name>
</gene>
<dbReference type="InterPro" id="IPR036514">
    <property type="entry name" value="SGNH_hydro_sf"/>
</dbReference>
<dbReference type="Pfam" id="PF13472">
    <property type="entry name" value="Lipase_GDSL_2"/>
    <property type="match status" value="1"/>
</dbReference>
<dbReference type="SUPFAM" id="SSF52266">
    <property type="entry name" value="SGNH hydrolase"/>
    <property type="match status" value="1"/>
</dbReference>
<dbReference type="PANTHER" id="PTHR30383:SF27">
    <property type="entry name" value="SPORE GERMINATION LIPASE LIPC"/>
    <property type="match status" value="1"/>
</dbReference>
<reference evidence="3" key="2">
    <citation type="submission" date="2020-09" db="EMBL/GenBank/DDBJ databases">
        <authorList>
            <person name="Sun Q."/>
            <person name="Zhou Y."/>
        </authorList>
    </citation>
    <scope>NUCLEOTIDE SEQUENCE</scope>
    <source>
        <strain evidence="3">CGMCC 1.15454</strain>
    </source>
</reference>
<comment type="caution">
    <text evidence="3">The sequence shown here is derived from an EMBL/GenBank/DDBJ whole genome shotgun (WGS) entry which is preliminary data.</text>
</comment>
<sequence length="294" mass="33325">MAFILIIILVFTGIGVFFIFTSSDTEVQETFKSVPSVQEATDDNNKTGEPKQEQEKREESENDDAKTHVKTFVEDAVQSTIDYFTNKEAHIVAIGDSLTQGVGDSSGEGGYVGILDNTINKRTHLAEFENYGKRGNRSDQLLKRLGNPQIVQSIKESDIVIITIGANDIMKVLKENFTSLSYNDFAKERDDYKNRLTKIFDKINELNPKTKIYLIGFYNPFEKYFPEIKELGIIVKDWNTIGKNVTSGYENAAFIPTIDLLADTNVDLYAEDNFHPNTLGYQRIAKRVLEYLTE</sequence>
<dbReference type="CDD" id="cd04506">
    <property type="entry name" value="SGNH_hydrolase_YpmR_like"/>
    <property type="match status" value="1"/>
</dbReference>
<evidence type="ECO:0000259" key="2">
    <source>
        <dbReference type="Pfam" id="PF13472"/>
    </source>
</evidence>
<dbReference type="Gene3D" id="3.40.50.1110">
    <property type="entry name" value="SGNH hydrolase"/>
    <property type="match status" value="1"/>
</dbReference>
<evidence type="ECO:0000256" key="1">
    <source>
        <dbReference type="SAM" id="MobiDB-lite"/>
    </source>
</evidence>
<feature type="compositionally biased region" description="Basic and acidic residues" evidence="1">
    <location>
        <begin position="43"/>
        <end position="66"/>
    </location>
</feature>
<dbReference type="Proteomes" id="UP000621492">
    <property type="component" value="Unassembled WGS sequence"/>
</dbReference>
<dbReference type="InterPro" id="IPR013830">
    <property type="entry name" value="SGNH_hydro"/>
</dbReference>
<evidence type="ECO:0000313" key="3">
    <source>
        <dbReference type="EMBL" id="GGB35401.1"/>
    </source>
</evidence>
<dbReference type="PANTHER" id="PTHR30383">
    <property type="entry name" value="THIOESTERASE 1/PROTEASE 1/LYSOPHOSPHOLIPASE L1"/>
    <property type="match status" value="1"/>
</dbReference>
<dbReference type="InterPro" id="IPR051532">
    <property type="entry name" value="Ester_Hydrolysis_Enzymes"/>
</dbReference>
<accession>A0A9W5X4V2</accession>
<name>A0A9W5X4V2_9BACI</name>